<accession>A0A9J6FSH1</accession>
<dbReference type="AlphaFoldDB" id="A0A9J6FSH1"/>
<gene>
    <name evidence="1" type="ORF">HPB48_016759</name>
</gene>
<sequence length="142" mass="15683">MVSHAPRIKRGTDLHSPVPVEMPHRCRWGIYVCVAPSAEVSAKQWPADFSPADSSLLLPLLAQWAADASTNRWSSCFSAAQQAAEIASVSVETSVERRSSRFSTRVASSLLVPISFSRPRFLRLLRPSRLRLASPAGRLSRR</sequence>
<name>A0A9J6FSH1_HAELO</name>
<dbReference type="VEuPathDB" id="VectorBase:HLOH_044854"/>
<reference evidence="1 2" key="1">
    <citation type="journal article" date="2020" name="Cell">
        <title>Large-Scale Comparative Analyses of Tick Genomes Elucidate Their Genetic Diversity and Vector Capacities.</title>
        <authorList>
            <consortium name="Tick Genome and Microbiome Consortium (TIGMIC)"/>
            <person name="Jia N."/>
            <person name="Wang J."/>
            <person name="Shi W."/>
            <person name="Du L."/>
            <person name="Sun Y."/>
            <person name="Zhan W."/>
            <person name="Jiang J.F."/>
            <person name="Wang Q."/>
            <person name="Zhang B."/>
            <person name="Ji P."/>
            <person name="Bell-Sakyi L."/>
            <person name="Cui X.M."/>
            <person name="Yuan T.T."/>
            <person name="Jiang B.G."/>
            <person name="Yang W.F."/>
            <person name="Lam T.T."/>
            <person name="Chang Q.C."/>
            <person name="Ding S.J."/>
            <person name="Wang X.J."/>
            <person name="Zhu J.G."/>
            <person name="Ruan X.D."/>
            <person name="Zhao L."/>
            <person name="Wei J.T."/>
            <person name="Ye R.Z."/>
            <person name="Que T.C."/>
            <person name="Du C.H."/>
            <person name="Zhou Y.H."/>
            <person name="Cheng J.X."/>
            <person name="Dai P.F."/>
            <person name="Guo W.B."/>
            <person name="Han X.H."/>
            <person name="Huang E.J."/>
            <person name="Li L.F."/>
            <person name="Wei W."/>
            <person name="Gao Y.C."/>
            <person name="Liu J.Z."/>
            <person name="Shao H.Z."/>
            <person name="Wang X."/>
            <person name="Wang C.C."/>
            <person name="Yang T.C."/>
            <person name="Huo Q.B."/>
            <person name="Li W."/>
            <person name="Chen H.Y."/>
            <person name="Chen S.E."/>
            <person name="Zhou L.G."/>
            <person name="Ni X.B."/>
            <person name="Tian J.H."/>
            <person name="Sheng Y."/>
            <person name="Liu T."/>
            <person name="Pan Y.S."/>
            <person name="Xia L.Y."/>
            <person name="Li J."/>
            <person name="Zhao F."/>
            <person name="Cao W.C."/>
        </authorList>
    </citation>
    <scope>NUCLEOTIDE SEQUENCE [LARGE SCALE GENOMIC DNA]</scope>
    <source>
        <strain evidence="1">HaeL-2018</strain>
    </source>
</reference>
<evidence type="ECO:0000313" key="1">
    <source>
        <dbReference type="EMBL" id="KAH9366194.1"/>
    </source>
</evidence>
<evidence type="ECO:0000313" key="2">
    <source>
        <dbReference type="Proteomes" id="UP000821853"/>
    </source>
</evidence>
<comment type="caution">
    <text evidence="1">The sequence shown here is derived from an EMBL/GenBank/DDBJ whole genome shotgun (WGS) entry which is preliminary data.</text>
</comment>
<dbReference type="EMBL" id="JABSTR010000004">
    <property type="protein sequence ID" value="KAH9366194.1"/>
    <property type="molecule type" value="Genomic_DNA"/>
</dbReference>
<protein>
    <submittedName>
        <fullName evidence="1">Uncharacterized protein</fullName>
    </submittedName>
</protein>
<proteinExistence type="predicted"/>
<keyword evidence="2" id="KW-1185">Reference proteome</keyword>
<dbReference type="Proteomes" id="UP000821853">
    <property type="component" value="Chromosome 2"/>
</dbReference>
<organism evidence="1 2">
    <name type="scientific">Haemaphysalis longicornis</name>
    <name type="common">Bush tick</name>
    <dbReference type="NCBI Taxonomy" id="44386"/>
    <lineage>
        <taxon>Eukaryota</taxon>
        <taxon>Metazoa</taxon>
        <taxon>Ecdysozoa</taxon>
        <taxon>Arthropoda</taxon>
        <taxon>Chelicerata</taxon>
        <taxon>Arachnida</taxon>
        <taxon>Acari</taxon>
        <taxon>Parasitiformes</taxon>
        <taxon>Ixodida</taxon>
        <taxon>Ixodoidea</taxon>
        <taxon>Ixodidae</taxon>
        <taxon>Haemaphysalinae</taxon>
        <taxon>Haemaphysalis</taxon>
    </lineage>
</organism>